<name>X8BGN1_MYCXE</name>
<evidence type="ECO:0000313" key="1">
    <source>
        <dbReference type="EMBL" id="EUA42646.1"/>
    </source>
</evidence>
<dbReference type="EMBL" id="JAOB01000042">
    <property type="protein sequence ID" value="EUA42646.1"/>
    <property type="molecule type" value="Genomic_DNA"/>
</dbReference>
<dbReference type="PATRIC" id="fig|1299334.3.peg.4659"/>
<sequence length="45" mass="4789">MQHWQVDEAGLDGLLAELSKKPGIHAVHLSADGQVQAAPPTTKSR</sequence>
<protein>
    <submittedName>
        <fullName evidence="1">PPE17 domain protein</fullName>
    </submittedName>
</protein>
<gene>
    <name evidence="1" type="ORF">I553_6506</name>
</gene>
<comment type="caution">
    <text evidence="1">The sequence shown here is derived from an EMBL/GenBank/DDBJ whole genome shotgun (WGS) entry which is preliminary data.</text>
</comment>
<dbReference type="AlphaFoldDB" id="X8BGN1"/>
<organism evidence="1">
    <name type="scientific">Mycobacterium xenopi 4042</name>
    <dbReference type="NCBI Taxonomy" id="1299334"/>
    <lineage>
        <taxon>Bacteria</taxon>
        <taxon>Bacillati</taxon>
        <taxon>Actinomycetota</taxon>
        <taxon>Actinomycetes</taxon>
        <taxon>Mycobacteriales</taxon>
        <taxon>Mycobacteriaceae</taxon>
        <taxon>Mycobacterium</taxon>
    </lineage>
</organism>
<proteinExistence type="predicted"/>
<reference evidence="1" key="1">
    <citation type="submission" date="2014-01" db="EMBL/GenBank/DDBJ databases">
        <authorList>
            <person name="Brown-Elliot B."/>
            <person name="Wallace R."/>
            <person name="Lenaerts A."/>
            <person name="Ordway D."/>
            <person name="DeGroote M.A."/>
            <person name="Parker T."/>
            <person name="Sizemore C."/>
            <person name="Tallon L.J."/>
            <person name="Sadzewicz L.K."/>
            <person name="Sengamalay N."/>
            <person name="Fraser C.M."/>
            <person name="Hine E."/>
            <person name="Shefchek K.A."/>
            <person name="Das S.P."/>
            <person name="Tettelin H."/>
        </authorList>
    </citation>
    <scope>NUCLEOTIDE SEQUENCE [LARGE SCALE GENOMIC DNA]</scope>
    <source>
        <strain evidence="1">4042</strain>
    </source>
</reference>
<accession>X8BGN1</accession>